<dbReference type="HAMAP" id="MF_00210">
    <property type="entry name" value="EPSP_synth"/>
    <property type="match status" value="1"/>
</dbReference>
<comment type="caution">
    <text evidence="10">The sequence shown here is derived from an EMBL/GenBank/DDBJ whole genome shotgun (WGS) entry which is preliminary data.</text>
</comment>
<feature type="binding site" evidence="8">
    <location>
        <position position="22"/>
    </location>
    <ligand>
        <name>phosphoenolpyruvate</name>
        <dbReference type="ChEBI" id="CHEBI:58702"/>
    </ligand>
</feature>
<feature type="domain" description="Enolpyruvate transferase" evidence="9">
    <location>
        <begin position="10"/>
        <end position="427"/>
    </location>
</feature>
<feature type="binding site" evidence="8">
    <location>
        <position position="199"/>
    </location>
    <ligand>
        <name>3-phosphoshikimate</name>
        <dbReference type="ChEBI" id="CHEBI:145989"/>
    </ligand>
</feature>
<dbReference type="PANTHER" id="PTHR21090">
    <property type="entry name" value="AROM/DEHYDROQUINATE SYNTHASE"/>
    <property type="match status" value="1"/>
</dbReference>
<evidence type="ECO:0000256" key="3">
    <source>
        <dbReference type="ARBA" id="ARBA00022490"/>
    </source>
</evidence>
<dbReference type="STRING" id="1777138.AWB77_02955"/>
<feature type="binding site" evidence="8">
    <location>
        <position position="347"/>
    </location>
    <ligand>
        <name>3-phosphoshikimate</name>
        <dbReference type="ChEBI" id="CHEBI:145989"/>
    </ligand>
</feature>
<dbReference type="PROSITE" id="PS00885">
    <property type="entry name" value="EPSP_SYNTHASE_2"/>
    <property type="match status" value="1"/>
</dbReference>
<feature type="binding site" evidence="8">
    <location>
        <position position="168"/>
    </location>
    <ligand>
        <name>3-phosphoshikimate</name>
        <dbReference type="ChEBI" id="CHEBI:145989"/>
    </ligand>
</feature>
<evidence type="ECO:0000256" key="2">
    <source>
        <dbReference type="ARBA" id="ARBA00009948"/>
    </source>
</evidence>
<dbReference type="Proteomes" id="UP000054903">
    <property type="component" value="Unassembled WGS sequence"/>
</dbReference>
<feature type="binding site" evidence="8">
    <location>
        <position position="22"/>
    </location>
    <ligand>
        <name>3-phosphoshikimate</name>
        <dbReference type="ChEBI" id="CHEBI:145989"/>
    </ligand>
</feature>
<feature type="binding site" evidence="8">
    <location>
        <position position="394"/>
    </location>
    <ligand>
        <name>phosphoenolpyruvate</name>
        <dbReference type="ChEBI" id="CHEBI:58702"/>
    </ligand>
</feature>
<dbReference type="GO" id="GO:0009423">
    <property type="term" value="P:chorismate biosynthetic process"/>
    <property type="evidence" value="ECO:0007669"/>
    <property type="project" value="UniProtKB-UniRule"/>
</dbReference>
<dbReference type="PROSITE" id="PS00104">
    <property type="entry name" value="EPSP_SYNTHASE_1"/>
    <property type="match status" value="1"/>
</dbReference>
<proteinExistence type="inferred from homology"/>
<name>A0A158BL68_9BURK</name>
<accession>A0A158BL68</accession>
<dbReference type="GO" id="GO:0008652">
    <property type="term" value="P:amino acid biosynthetic process"/>
    <property type="evidence" value="ECO:0007669"/>
    <property type="project" value="UniProtKB-KW"/>
</dbReference>
<organism evidence="10 11">
    <name type="scientific">Caballeronia fortuita</name>
    <dbReference type="NCBI Taxonomy" id="1777138"/>
    <lineage>
        <taxon>Bacteria</taxon>
        <taxon>Pseudomonadati</taxon>
        <taxon>Pseudomonadota</taxon>
        <taxon>Betaproteobacteria</taxon>
        <taxon>Burkholderiales</taxon>
        <taxon>Burkholderiaceae</taxon>
        <taxon>Caballeronia</taxon>
    </lineage>
</organism>
<sequence length="434" mass="46493">MEHLDLGPFSRASGTVRLPGSKSISNRVLLLAALSNGETSITNLLDSDDTRVMLDALRTLGVDVREDADRVIVGGTGGAFPSKSAELFLGNAGTAVRPLTAALAVNGGEYRVHGVPRMHERPIGDLVDGLRQINAAIDYELNDGFPPLRIHPAKIAIDRPIRVRGDVSSQFLTALLMSLPVVEGRDGPVTIEIEGELISKPYIEITIRLMARFGVNVERDGWGRFTVPAGVSYTSPGAIMVEGDASSASYFLAAGAIGHGPVRVEGVGRSSIQGDVGFADALNRMGANVMMGEDWIEVRGVESDDGRLAPIDMDFNLIPDAAMTIAVAALFASGTTTLRNIASWRVKETDRIAAMATELRKVGATVEEGADYLVVTPPDALTPNAAIDTYDDHRMAMCFSLVSLGRVPVRINDPKCVNKTFPDYFDRFSTLVKV</sequence>
<comment type="catalytic activity">
    <reaction evidence="7">
        <text>3-phosphoshikimate + phosphoenolpyruvate = 5-O-(1-carboxyvinyl)-3-phosphoshikimate + phosphate</text>
        <dbReference type="Rhea" id="RHEA:21256"/>
        <dbReference type="ChEBI" id="CHEBI:43474"/>
        <dbReference type="ChEBI" id="CHEBI:57701"/>
        <dbReference type="ChEBI" id="CHEBI:58702"/>
        <dbReference type="ChEBI" id="CHEBI:145989"/>
        <dbReference type="EC" id="2.5.1.19"/>
    </reaction>
    <physiologicalReaction direction="left-to-right" evidence="7">
        <dbReference type="Rhea" id="RHEA:21257"/>
    </physiologicalReaction>
</comment>
<feature type="binding site" evidence="8">
    <location>
        <position position="23"/>
    </location>
    <ligand>
        <name>3-phosphoshikimate</name>
        <dbReference type="ChEBI" id="CHEBI:145989"/>
    </ligand>
</feature>
<feature type="active site" description="Proton acceptor" evidence="8">
    <location>
        <position position="320"/>
    </location>
</feature>
<dbReference type="CDD" id="cd01556">
    <property type="entry name" value="EPSP_synthase"/>
    <property type="match status" value="1"/>
</dbReference>
<dbReference type="GO" id="GO:0009073">
    <property type="term" value="P:aromatic amino acid family biosynthetic process"/>
    <property type="evidence" value="ECO:0007669"/>
    <property type="project" value="UniProtKB-KW"/>
</dbReference>
<dbReference type="Gene3D" id="3.65.10.10">
    <property type="entry name" value="Enolpyruvate transferase domain"/>
    <property type="match status" value="2"/>
</dbReference>
<dbReference type="PIRSF" id="PIRSF000505">
    <property type="entry name" value="EPSPS"/>
    <property type="match status" value="1"/>
</dbReference>
<evidence type="ECO:0000256" key="4">
    <source>
        <dbReference type="ARBA" id="ARBA00022605"/>
    </source>
</evidence>
<dbReference type="UniPathway" id="UPA00053">
    <property type="reaction ID" value="UER00089"/>
</dbReference>
<dbReference type="GO" id="GO:0005737">
    <property type="term" value="C:cytoplasm"/>
    <property type="evidence" value="ECO:0007669"/>
    <property type="project" value="UniProtKB-SubCell"/>
</dbReference>
<dbReference type="InterPro" id="IPR001986">
    <property type="entry name" value="Enolpyruvate_Tfrase_dom"/>
</dbReference>
<comment type="caution">
    <text evidence="8">Lacks conserved residue(s) required for the propagation of feature annotation.</text>
</comment>
<comment type="subcellular location">
    <subcellularLocation>
        <location evidence="8">Cytoplasm</location>
    </subcellularLocation>
</comment>
<evidence type="ECO:0000256" key="1">
    <source>
        <dbReference type="ARBA" id="ARBA00004811"/>
    </source>
</evidence>
<feature type="binding site" evidence="8">
    <location>
        <position position="170"/>
    </location>
    <ligand>
        <name>3-phosphoshikimate</name>
        <dbReference type="ChEBI" id="CHEBI:145989"/>
    </ligand>
</feature>
<dbReference type="PANTHER" id="PTHR21090:SF5">
    <property type="entry name" value="PENTAFUNCTIONAL AROM POLYPEPTIDE"/>
    <property type="match status" value="1"/>
</dbReference>
<dbReference type="FunFam" id="3.65.10.10:FF:000004">
    <property type="entry name" value="3-phosphoshikimate 1-carboxyvinyltransferase"/>
    <property type="match status" value="1"/>
</dbReference>
<dbReference type="FunFam" id="3.65.10.10:FF:000003">
    <property type="entry name" value="3-phosphoshikimate 1-carboxyvinyltransferase"/>
    <property type="match status" value="1"/>
</dbReference>
<dbReference type="AlphaFoldDB" id="A0A158BL68"/>
<feature type="binding site" evidence="8">
    <location>
        <position position="419"/>
    </location>
    <ligand>
        <name>phosphoenolpyruvate</name>
        <dbReference type="ChEBI" id="CHEBI:58702"/>
    </ligand>
</feature>
<evidence type="ECO:0000256" key="5">
    <source>
        <dbReference type="ARBA" id="ARBA00022679"/>
    </source>
</evidence>
<evidence type="ECO:0000313" key="10">
    <source>
        <dbReference type="EMBL" id="SAK70842.1"/>
    </source>
</evidence>
<comment type="subunit">
    <text evidence="8">Monomer.</text>
</comment>
<dbReference type="GO" id="GO:0003866">
    <property type="term" value="F:3-phosphoshikimate 1-carboxyvinyltransferase activity"/>
    <property type="evidence" value="ECO:0007669"/>
    <property type="project" value="UniProtKB-UniRule"/>
</dbReference>
<dbReference type="NCBIfam" id="TIGR01356">
    <property type="entry name" value="aroA"/>
    <property type="match status" value="1"/>
</dbReference>
<evidence type="ECO:0000256" key="7">
    <source>
        <dbReference type="ARBA" id="ARBA00044633"/>
    </source>
</evidence>
<dbReference type="InterPro" id="IPR013792">
    <property type="entry name" value="RNA3'P_cycl/enolpyr_Trfase_a/b"/>
</dbReference>
<keyword evidence="5 8" id="KW-0808">Transferase</keyword>
<feature type="binding site" evidence="8">
    <location>
        <position position="169"/>
    </location>
    <ligand>
        <name>3-phosphoshikimate</name>
        <dbReference type="ChEBI" id="CHEBI:145989"/>
    </ligand>
</feature>
<feature type="binding site" evidence="8">
    <location>
        <position position="27"/>
    </location>
    <ligand>
        <name>3-phosphoshikimate</name>
        <dbReference type="ChEBI" id="CHEBI:145989"/>
    </ligand>
</feature>
<keyword evidence="4 8" id="KW-0028">Amino-acid biosynthesis</keyword>
<keyword evidence="11" id="KW-1185">Reference proteome</keyword>
<gene>
    <name evidence="8" type="primary">aroA</name>
    <name evidence="10" type="ORF">AWB77_02955</name>
</gene>
<protein>
    <recommendedName>
        <fullName evidence="8">3-phosphoshikimate 1-carboxyvinyltransferase</fullName>
        <ecNumber evidence="8">2.5.1.19</ecNumber>
    </recommendedName>
    <alternativeName>
        <fullName evidence="8">5-enolpyruvylshikimate-3-phosphate synthase</fullName>
        <shortName evidence="8">EPSP synthase</shortName>
        <shortName evidence="8">EPSPS</shortName>
    </alternativeName>
</protein>
<dbReference type="Pfam" id="PF00275">
    <property type="entry name" value="EPSP_synthase"/>
    <property type="match status" value="1"/>
</dbReference>
<evidence type="ECO:0000259" key="9">
    <source>
        <dbReference type="Pfam" id="PF00275"/>
    </source>
</evidence>
<feature type="binding site" evidence="8">
    <location>
        <position position="93"/>
    </location>
    <ligand>
        <name>phosphoenolpyruvate</name>
        <dbReference type="ChEBI" id="CHEBI:58702"/>
    </ligand>
</feature>
<dbReference type="EC" id="2.5.1.19" evidence="8"/>
<dbReference type="InterPro" id="IPR006264">
    <property type="entry name" value="EPSP_synthase"/>
</dbReference>
<feature type="binding site" evidence="8">
    <location>
        <position position="351"/>
    </location>
    <ligand>
        <name>phosphoenolpyruvate</name>
        <dbReference type="ChEBI" id="CHEBI:58702"/>
    </ligand>
</feature>
<keyword evidence="6 8" id="KW-0057">Aromatic amino acid biosynthesis</keyword>
<evidence type="ECO:0000256" key="6">
    <source>
        <dbReference type="ARBA" id="ARBA00023141"/>
    </source>
</evidence>
<evidence type="ECO:0000256" key="8">
    <source>
        <dbReference type="HAMAP-Rule" id="MF_00210"/>
    </source>
</evidence>
<feature type="binding site" evidence="8">
    <location>
        <position position="121"/>
    </location>
    <ligand>
        <name>phosphoenolpyruvate</name>
        <dbReference type="ChEBI" id="CHEBI:58702"/>
    </ligand>
</feature>
<comment type="function">
    <text evidence="8">Catalyzes the transfer of the enolpyruvyl moiety of phosphoenolpyruvate (PEP) to the 5-hydroxyl of shikimate-3-phosphate (S3P) to produce enolpyruvyl shikimate-3-phosphate and inorganic phosphate.</text>
</comment>
<dbReference type="EMBL" id="FCNX02000007">
    <property type="protein sequence ID" value="SAK70842.1"/>
    <property type="molecule type" value="Genomic_DNA"/>
</dbReference>
<feature type="binding site" evidence="8">
    <location>
        <position position="320"/>
    </location>
    <ligand>
        <name>3-phosphoshikimate</name>
        <dbReference type="ChEBI" id="CHEBI:145989"/>
    </ligand>
</feature>
<comment type="pathway">
    <text evidence="1 8">Metabolic intermediate biosynthesis; chorismate biosynthesis; chorismate from D-erythrose 4-phosphate and phosphoenolpyruvate: step 6/7.</text>
</comment>
<dbReference type="InterPro" id="IPR023193">
    <property type="entry name" value="EPSP_synthase_CS"/>
</dbReference>
<reference evidence="10" key="1">
    <citation type="submission" date="2016-01" db="EMBL/GenBank/DDBJ databases">
        <authorList>
            <person name="Peeters C."/>
        </authorList>
    </citation>
    <scope>NUCLEOTIDE SEQUENCE</scope>
    <source>
        <strain evidence="10">LMG 29320</strain>
    </source>
</reference>
<dbReference type="SUPFAM" id="SSF55205">
    <property type="entry name" value="EPT/RTPC-like"/>
    <property type="match status" value="1"/>
</dbReference>
<keyword evidence="3 8" id="KW-0963">Cytoplasm</keyword>
<feature type="binding site" evidence="8">
    <location>
        <position position="170"/>
    </location>
    <ligand>
        <name>phosphoenolpyruvate</name>
        <dbReference type="ChEBI" id="CHEBI:58702"/>
    </ligand>
</feature>
<dbReference type="InterPro" id="IPR036968">
    <property type="entry name" value="Enolpyruvate_Tfrase_sf"/>
</dbReference>
<evidence type="ECO:0000313" key="11">
    <source>
        <dbReference type="Proteomes" id="UP000054903"/>
    </source>
</evidence>
<dbReference type="RefSeq" id="WP_061135173.1">
    <property type="nucleotide sequence ID" value="NZ_FCNX02000007.1"/>
</dbReference>
<comment type="similarity">
    <text evidence="2 8">Belongs to the EPSP synthase family.</text>
</comment>